<evidence type="ECO:0000256" key="1">
    <source>
        <dbReference type="ARBA" id="ARBA00004567"/>
    </source>
</evidence>
<feature type="compositionally biased region" description="Polar residues" evidence="9">
    <location>
        <begin position="23"/>
        <end position="35"/>
    </location>
</feature>
<comment type="subcellular location">
    <subcellularLocation>
        <location evidence="1">Nucleus</location>
        <location evidence="1">Nuclear pore complex</location>
    </subcellularLocation>
</comment>
<keyword evidence="3" id="KW-0813">Transport</keyword>
<keyword evidence="7" id="KW-0906">Nuclear pore complex</keyword>
<feature type="region of interest" description="Disordered" evidence="9">
    <location>
        <begin position="1215"/>
        <end position="1245"/>
    </location>
</feature>
<evidence type="ECO:0008006" key="12">
    <source>
        <dbReference type="Google" id="ProtNLM"/>
    </source>
</evidence>
<evidence type="ECO:0000256" key="8">
    <source>
        <dbReference type="ARBA" id="ARBA00023242"/>
    </source>
</evidence>
<comment type="caution">
    <text evidence="10">The sequence shown here is derived from an EMBL/GenBank/DDBJ whole genome shotgun (WGS) entry which is preliminary data.</text>
</comment>
<keyword evidence="6" id="KW-0811">Translocation</keyword>
<dbReference type="GO" id="GO:0031080">
    <property type="term" value="C:nuclear pore outer ring"/>
    <property type="evidence" value="ECO:0007669"/>
    <property type="project" value="TreeGrafter"/>
</dbReference>
<evidence type="ECO:0000256" key="7">
    <source>
        <dbReference type="ARBA" id="ARBA00023132"/>
    </source>
</evidence>
<reference evidence="10" key="1">
    <citation type="journal article" date="2023" name="Mol. Phylogenet. Evol.">
        <title>Genome-scale phylogeny and comparative genomics of the fungal order Sordariales.</title>
        <authorList>
            <person name="Hensen N."/>
            <person name="Bonometti L."/>
            <person name="Westerberg I."/>
            <person name="Brannstrom I.O."/>
            <person name="Guillou S."/>
            <person name="Cros-Aarteil S."/>
            <person name="Calhoun S."/>
            <person name="Haridas S."/>
            <person name="Kuo A."/>
            <person name="Mondo S."/>
            <person name="Pangilinan J."/>
            <person name="Riley R."/>
            <person name="LaButti K."/>
            <person name="Andreopoulos B."/>
            <person name="Lipzen A."/>
            <person name="Chen C."/>
            <person name="Yan M."/>
            <person name="Daum C."/>
            <person name="Ng V."/>
            <person name="Clum A."/>
            <person name="Steindorff A."/>
            <person name="Ohm R.A."/>
            <person name="Martin F."/>
            <person name="Silar P."/>
            <person name="Natvig D.O."/>
            <person name="Lalanne C."/>
            <person name="Gautier V."/>
            <person name="Ament-Velasquez S.L."/>
            <person name="Kruys A."/>
            <person name="Hutchinson M.I."/>
            <person name="Powell A.J."/>
            <person name="Barry K."/>
            <person name="Miller A.N."/>
            <person name="Grigoriev I.V."/>
            <person name="Debuchy R."/>
            <person name="Gladieux P."/>
            <person name="Hiltunen Thoren M."/>
            <person name="Johannesson H."/>
        </authorList>
    </citation>
    <scope>NUCLEOTIDE SEQUENCE</scope>
    <source>
        <strain evidence="10">CBS 141.50</strain>
    </source>
</reference>
<organism evidence="10 11">
    <name type="scientific">Dichotomopilus funicola</name>
    <dbReference type="NCBI Taxonomy" id="1934379"/>
    <lineage>
        <taxon>Eukaryota</taxon>
        <taxon>Fungi</taxon>
        <taxon>Dikarya</taxon>
        <taxon>Ascomycota</taxon>
        <taxon>Pezizomycotina</taxon>
        <taxon>Sordariomycetes</taxon>
        <taxon>Sordariomycetidae</taxon>
        <taxon>Sordariales</taxon>
        <taxon>Chaetomiaceae</taxon>
        <taxon>Dichotomopilus</taxon>
    </lineage>
</organism>
<accession>A0AAN6UVT3</accession>
<feature type="compositionally biased region" description="Polar residues" evidence="9">
    <location>
        <begin position="91"/>
        <end position="106"/>
    </location>
</feature>
<sequence>MSKPFNFHIPSSSIFNPDPESDNAPNPTTSNTLGNSIFFAPSTPDRFGTNTTNNRQSTASQHNAAPYTGATNRSTTPSGPAPSEPDYRGSRASNNSDLNDVSTASFTPAGAPSERYLGGSILKGMDTNTGRERGEQPPKGLFASGGPTKGLGQPAQGLFTSGQPAKGLFTTNQSNAPSGPSPAAPGLFTGIGGGFDSASGFTSNAGNTAKKTLFSNLGGDGGAGPKNTPLGRSIRGTAHTRQPSRLSKSVMVAEEEEEESPKRAGPSSVTAQKATTATSAGGRGRTFGVPLDEEDEGDSEYLDDADADGEGDMWLDMPEEGGRSGPGDESDLMMLATPAATERVRREAEDLFRASSFHTGTGAGVGAAAGSAAGAARRRELRYAALAKDVYQRMGTAELTEPPEVILDTDKLLAKLYDEGVGAGDVAGEDNDDDGKLDDALATVASKLVGLWKDYVDTLPAPTGQDHAVEIGPGPYATAFEQAHYLANLALQVHHTRYYAENNYDGDKNLGRAEPLPETLFRWLGENHDMYGHQVDEILRHRPSPACHSLFWQAVFLSLLRGRVVDAVRLLDNAGWGHVRRGSSSRVPGGTGSEYAYTGRALENVERAVHETIAVLETCPGIDGQWEIWASDWNLFRVRARASLEHLRRFAEGKDAAFGEPGFSSPGDTRGGNANRLKQSMAGLARRAESQVPWDIYENLNVVFDIVLGQESAILEAAQDWLEATVGLFGWWDERAAGGAPTTTDRPFNMSQSLSRSQALVLPGGAAGQGDTESYLDRLARTFHMAVASDFHFNSQSPVEVGMACVFEDNAKGVIGLLRGWSLPIAAAVAEIASLGKWLPPHQFLLSAGGGAGGAGWGMGDLDMDDLEVLGMDPGAPAPDEVDGIKDSTLVQYAQALADYQGLNSQEAETEEKDGWELAINVLGRMDASERSEEVIRELVEGLVSELHVDSRATVDRLWWLLNELGMIEYAEDTTETYGNILARDSHRYGEAMWYYALAHRPNKVREVMNLLIAYSLLQSTAFPPAADLDDHLRRLLADRQQTLQQAAAQDVEAAELLGKMLSGYAALRQFYDLRDNTGLTDTETGSVVLTETARRQQAAAALVSVIAASDDNIRGGLFDQTRDGIVSEDFLLALLGEALVFVSNPDDTSVHHLGGHHPTAGGTARSGAALSLEQIDTLLKAIEDLQAVAPRVYTACDDFLKLVLASAPGGLKGSTPGDLLKSTTSTTPNSHGKGKGGGGNMMAGNSLVASQLQKSLSGGKVLALGKVPVPRGWDWRGGLVAGTEGGTVLGRLRLGLARDLAGLWVEGW</sequence>
<dbReference type="GeneID" id="87815121"/>
<evidence type="ECO:0000313" key="11">
    <source>
        <dbReference type="Proteomes" id="UP001302676"/>
    </source>
</evidence>
<keyword evidence="8" id="KW-0539">Nucleus</keyword>
<dbReference type="PANTHER" id="PTHR13373:SF21">
    <property type="entry name" value="NUCLEAR PORE COMPLEX PROTEIN NUP85"/>
    <property type="match status" value="1"/>
</dbReference>
<feature type="compositionally biased region" description="Polar residues" evidence="9">
    <location>
        <begin position="158"/>
        <end position="175"/>
    </location>
</feature>
<feature type="region of interest" description="Disordered" evidence="9">
    <location>
        <begin position="214"/>
        <end position="331"/>
    </location>
</feature>
<feature type="compositionally biased region" description="Polar residues" evidence="9">
    <location>
        <begin position="48"/>
        <end position="78"/>
    </location>
</feature>
<proteinExistence type="inferred from homology"/>
<evidence type="ECO:0000256" key="4">
    <source>
        <dbReference type="ARBA" id="ARBA00022816"/>
    </source>
</evidence>
<evidence type="ECO:0000256" key="5">
    <source>
        <dbReference type="ARBA" id="ARBA00022927"/>
    </source>
</evidence>
<dbReference type="GO" id="GO:0017056">
    <property type="term" value="F:structural constituent of nuclear pore"/>
    <property type="evidence" value="ECO:0007669"/>
    <property type="project" value="TreeGrafter"/>
</dbReference>
<dbReference type="GO" id="GO:0045893">
    <property type="term" value="P:positive regulation of DNA-templated transcription"/>
    <property type="evidence" value="ECO:0007669"/>
    <property type="project" value="TreeGrafter"/>
</dbReference>
<protein>
    <recommendedName>
        <fullName evidence="12">Nuclear pore complex protein Nup85</fullName>
    </recommendedName>
</protein>
<evidence type="ECO:0000256" key="3">
    <source>
        <dbReference type="ARBA" id="ARBA00022448"/>
    </source>
</evidence>
<keyword evidence="11" id="KW-1185">Reference proteome</keyword>
<dbReference type="PANTHER" id="PTHR13373">
    <property type="entry name" value="FROUNT PROTEIN-RELATED"/>
    <property type="match status" value="1"/>
</dbReference>
<dbReference type="GO" id="GO:0006406">
    <property type="term" value="P:mRNA export from nucleus"/>
    <property type="evidence" value="ECO:0007669"/>
    <property type="project" value="TreeGrafter"/>
</dbReference>
<evidence type="ECO:0000313" key="10">
    <source>
        <dbReference type="EMBL" id="KAK4139849.1"/>
    </source>
</evidence>
<keyword evidence="4" id="KW-0509">mRNA transport</keyword>
<keyword evidence="5" id="KW-0653">Protein transport</keyword>
<reference evidence="10" key="2">
    <citation type="submission" date="2023-05" db="EMBL/GenBank/DDBJ databases">
        <authorList>
            <consortium name="Lawrence Berkeley National Laboratory"/>
            <person name="Steindorff A."/>
            <person name="Hensen N."/>
            <person name="Bonometti L."/>
            <person name="Westerberg I."/>
            <person name="Brannstrom I.O."/>
            <person name="Guillou S."/>
            <person name="Cros-Aarteil S."/>
            <person name="Calhoun S."/>
            <person name="Haridas S."/>
            <person name="Kuo A."/>
            <person name="Mondo S."/>
            <person name="Pangilinan J."/>
            <person name="Riley R."/>
            <person name="Labutti K."/>
            <person name="Andreopoulos B."/>
            <person name="Lipzen A."/>
            <person name="Chen C."/>
            <person name="Yanf M."/>
            <person name="Daum C."/>
            <person name="Ng V."/>
            <person name="Clum A."/>
            <person name="Ohm R."/>
            <person name="Martin F."/>
            <person name="Silar P."/>
            <person name="Natvig D."/>
            <person name="Lalanne C."/>
            <person name="Gautier V."/>
            <person name="Ament-Velasquez S.L."/>
            <person name="Kruys A."/>
            <person name="Hutchinson M.I."/>
            <person name="Powell A.J."/>
            <person name="Barry K."/>
            <person name="Miller A.N."/>
            <person name="Grigoriev I.V."/>
            <person name="Debuchy R."/>
            <person name="Gladieux P."/>
            <person name="Thoren M.H."/>
            <person name="Johannesson H."/>
        </authorList>
    </citation>
    <scope>NUCLEOTIDE SEQUENCE</scope>
    <source>
        <strain evidence="10">CBS 141.50</strain>
    </source>
</reference>
<dbReference type="InterPro" id="IPR011502">
    <property type="entry name" value="Nucleoporin_Nup85"/>
</dbReference>
<dbReference type="RefSeq" id="XP_062633220.1">
    <property type="nucleotide sequence ID" value="XM_062778508.1"/>
</dbReference>
<feature type="compositionally biased region" description="Acidic residues" evidence="9">
    <location>
        <begin position="291"/>
        <end position="319"/>
    </location>
</feature>
<evidence type="ECO:0000256" key="2">
    <source>
        <dbReference type="ARBA" id="ARBA00005573"/>
    </source>
</evidence>
<dbReference type="GO" id="GO:0006606">
    <property type="term" value="P:protein import into nucleus"/>
    <property type="evidence" value="ECO:0007669"/>
    <property type="project" value="TreeGrafter"/>
</dbReference>
<feature type="compositionally biased region" description="Polar residues" evidence="9">
    <location>
        <begin position="1222"/>
        <end position="1231"/>
    </location>
</feature>
<gene>
    <name evidence="10" type="ORF">C8A04DRAFT_15479</name>
</gene>
<feature type="region of interest" description="Disordered" evidence="9">
    <location>
        <begin position="1"/>
        <end position="188"/>
    </location>
</feature>
<evidence type="ECO:0000256" key="6">
    <source>
        <dbReference type="ARBA" id="ARBA00023010"/>
    </source>
</evidence>
<name>A0AAN6UVT3_9PEZI</name>
<dbReference type="EMBL" id="MU853647">
    <property type="protein sequence ID" value="KAK4139849.1"/>
    <property type="molecule type" value="Genomic_DNA"/>
</dbReference>
<comment type="similarity">
    <text evidence="2">Belongs to the nucleoporin Nup85 family.</text>
</comment>
<evidence type="ECO:0000256" key="9">
    <source>
        <dbReference type="SAM" id="MobiDB-lite"/>
    </source>
</evidence>
<dbReference type="Proteomes" id="UP001302676">
    <property type="component" value="Unassembled WGS sequence"/>
</dbReference>